<evidence type="ECO:0000313" key="2">
    <source>
        <dbReference type="Proteomes" id="UP000223575"/>
    </source>
</evidence>
<protein>
    <submittedName>
        <fullName evidence="1">Uncharacterized protein</fullName>
    </submittedName>
</protein>
<gene>
    <name evidence="1" type="primary">78</name>
    <name evidence="1" type="ORF">SEA_HEFFALUMP_78</name>
</gene>
<organism evidence="1 2">
    <name type="scientific">Mycobacterium phage Heffalump</name>
    <dbReference type="NCBI Taxonomy" id="1983575"/>
    <lineage>
        <taxon>Viruses</taxon>
        <taxon>Duplodnaviria</taxon>
        <taxon>Heunggongvirae</taxon>
        <taxon>Uroviricota</taxon>
        <taxon>Caudoviricetes</taxon>
        <taxon>Turbidovirus</taxon>
        <taxon>Turbidovirus heffalump</taxon>
    </lineage>
</organism>
<accession>A0A220NSH8</accession>
<dbReference type="RefSeq" id="YP_010063981.1">
    <property type="nucleotide sequence ID" value="NC_054811.1"/>
</dbReference>
<sequence>MDDFKLETDCGHDSWRLVETGYVRTWSTEIDPENKTVIAVYTGSEDFSESGDGDEHLQCSICLDTKPLPEGWEIDWQ</sequence>
<keyword evidence="2" id="KW-1185">Reference proteome</keyword>
<dbReference type="KEGG" id="vg:64947780"/>
<name>A0A220NSH8_9CAUD</name>
<reference evidence="1 2" key="1">
    <citation type="submission" date="2017-04" db="EMBL/GenBank/DDBJ databases">
        <authorList>
            <person name="Gaylord E.A."/>
            <person name="Popp B."/>
            <person name="Rush R."/>
            <person name="Xu C."/>
            <person name="Russell D.A."/>
            <person name="Garlena R.A."/>
            <person name="Pope W.H."/>
            <person name="Jacobs-Sera D."/>
            <person name="Hatfull G.F."/>
        </authorList>
    </citation>
    <scope>NUCLEOTIDE SEQUENCE [LARGE SCALE GENOMIC DNA]</scope>
</reference>
<proteinExistence type="predicted"/>
<dbReference type="Proteomes" id="UP000223575">
    <property type="component" value="Segment"/>
</dbReference>
<dbReference type="EMBL" id="KY965065">
    <property type="protein sequence ID" value="ASJ79765.1"/>
    <property type="molecule type" value="Genomic_DNA"/>
</dbReference>
<dbReference type="GeneID" id="64947780"/>
<dbReference type="InterPro" id="IPR057390">
    <property type="entry name" value="Zn-bd_phage_6"/>
</dbReference>
<dbReference type="Pfam" id="PF24230">
    <property type="entry name" value="Phage_zn_bind_6"/>
    <property type="match status" value="1"/>
</dbReference>
<evidence type="ECO:0000313" key="1">
    <source>
        <dbReference type="EMBL" id="ASJ79765.1"/>
    </source>
</evidence>